<reference evidence="6 7" key="1">
    <citation type="journal article" date="2010" name="Stand. Genomic Sci.">
        <title>Complete genome sequence of Desulfarculus baarsii type strain (2st14).</title>
        <authorList>
            <person name="Sun H."/>
            <person name="Spring S."/>
            <person name="Lapidus A."/>
            <person name="Davenport K."/>
            <person name="Del Rio T.G."/>
            <person name="Tice H."/>
            <person name="Nolan M."/>
            <person name="Copeland A."/>
            <person name="Cheng J.F."/>
            <person name="Lucas S."/>
            <person name="Tapia R."/>
            <person name="Goodwin L."/>
            <person name="Pitluck S."/>
            <person name="Ivanova N."/>
            <person name="Pagani I."/>
            <person name="Mavromatis K."/>
            <person name="Ovchinnikova G."/>
            <person name="Pati A."/>
            <person name="Chen A."/>
            <person name="Palaniappan K."/>
            <person name="Hauser L."/>
            <person name="Chang Y.J."/>
            <person name="Jeffries C.D."/>
            <person name="Detter J.C."/>
            <person name="Han C."/>
            <person name="Rohde M."/>
            <person name="Brambilla E."/>
            <person name="Goker M."/>
            <person name="Woyke T."/>
            <person name="Bristow J."/>
            <person name="Eisen J.A."/>
            <person name="Markowitz V."/>
            <person name="Hugenholtz P."/>
            <person name="Kyrpides N.C."/>
            <person name="Klenk H.P."/>
            <person name="Land M."/>
        </authorList>
    </citation>
    <scope>NUCLEOTIDE SEQUENCE [LARGE SCALE GENOMIC DNA]</scope>
    <source>
        <strain evidence="7">ATCC 33931 / DSM 2075 / LMG 7858 / VKM B-1802 / 2st14</strain>
    </source>
</reference>
<feature type="domain" description="4Fe-4S ferredoxin-type" evidence="5">
    <location>
        <begin position="15"/>
        <end position="46"/>
    </location>
</feature>
<evidence type="ECO:0000256" key="4">
    <source>
        <dbReference type="ARBA" id="ARBA00023014"/>
    </source>
</evidence>
<dbReference type="RefSeq" id="WP_013259021.1">
    <property type="nucleotide sequence ID" value="NC_014365.1"/>
</dbReference>
<dbReference type="GO" id="GO:0051539">
    <property type="term" value="F:4 iron, 4 sulfur cluster binding"/>
    <property type="evidence" value="ECO:0007669"/>
    <property type="project" value="UniProtKB-KW"/>
</dbReference>
<evidence type="ECO:0000256" key="3">
    <source>
        <dbReference type="ARBA" id="ARBA00023004"/>
    </source>
</evidence>
<dbReference type="AlphaFoldDB" id="E1QJ37"/>
<dbReference type="Proteomes" id="UP000009047">
    <property type="component" value="Chromosome"/>
</dbReference>
<dbReference type="InterPro" id="IPR017900">
    <property type="entry name" value="4Fe4S_Fe_S_CS"/>
</dbReference>
<evidence type="ECO:0000259" key="5">
    <source>
        <dbReference type="PROSITE" id="PS51379"/>
    </source>
</evidence>
<dbReference type="SUPFAM" id="SSF54862">
    <property type="entry name" value="4Fe-4S ferredoxins"/>
    <property type="match status" value="1"/>
</dbReference>
<dbReference type="HOGENOM" id="CLU_043374_1_0_7"/>
<proteinExistence type="predicted"/>
<dbReference type="PROSITE" id="PS00198">
    <property type="entry name" value="4FE4S_FER_1"/>
    <property type="match status" value="1"/>
</dbReference>
<keyword evidence="4" id="KW-0411">Iron-sulfur</keyword>
<organism evidence="6 7">
    <name type="scientific">Desulfarculus baarsii (strain ATCC 33931 / DSM 2075 / LMG 7858 / VKM B-1802 / 2st14)</name>
    <dbReference type="NCBI Taxonomy" id="644282"/>
    <lineage>
        <taxon>Bacteria</taxon>
        <taxon>Pseudomonadati</taxon>
        <taxon>Thermodesulfobacteriota</taxon>
        <taxon>Desulfarculia</taxon>
        <taxon>Desulfarculales</taxon>
        <taxon>Desulfarculaceae</taxon>
        <taxon>Desulfarculus</taxon>
    </lineage>
</organism>
<dbReference type="PANTHER" id="PTHR43177">
    <property type="entry name" value="PROTEIN NRFC"/>
    <property type="match status" value="1"/>
</dbReference>
<keyword evidence="2" id="KW-0479">Metal-binding</keyword>
<dbReference type="InterPro" id="IPR050954">
    <property type="entry name" value="ET_IronSulfur_Cluster-Binding"/>
</dbReference>
<dbReference type="Pfam" id="PF12838">
    <property type="entry name" value="Fer4_7"/>
    <property type="match status" value="1"/>
</dbReference>
<gene>
    <name evidence="6" type="ordered locus">Deba_2216</name>
</gene>
<dbReference type="STRING" id="644282.Deba_2216"/>
<dbReference type="Pfam" id="PF12797">
    <property type="entry name" value="Fer4_2"/>
    <property type="match status" value="1"/>
</dbReference>
<dbReference type="Gene3D" id="3.30.70.20">
    <property type="match status" value="2"/>
</dbReference>
<keyword evidence="7" id="KW-1185">Reference proteome</keyword>
<evidence type="ECO:0000313" key="7">
    <source>
        <dbReference type="Proteomes" id="UP000009047"/>
    </source>
</evidence>
<sequence length="289" mass="32596">MYDLKKLYNTDEQRFGMLIDVDKCTGCGACSVACMSENNSGVLADETDKVRSITWLRVYQIDNGQSFPGTEVAFFPRPCQHCQGGKPGSYKDGFFFEDPDAHESHTPCVSVCPATATDYDEKTGIVSQIITRCIGCRYCVAACPYHARYFNWFDVPWPKGSERALSPFVSPRMRGVVEKCTFCFHRYQQARNKSFMTGEDMAEADYQTACTEACPSGAIIFGDLLNPDHKVAQAIARYQQDGHMVFRLLERLGTNTKVFYATKREWVRRLADNFVSDEDFKRAVAGQQG</sequence>
<evidence type="ECO:0000313" key="6">
    <source>
        <dbReference type="EMBL" id="ADK85580.1"/>
    </source>
</evidence>
<dbReference type="OrthoDB" id="9789030at2"/>
<dbReference type="PANTHER" id="PTHR43177:SF3">
    <property type="entry name" value="PROTEIN NRFC HOMOLOG"/>
    <property type="match status" value="1"/>
</dbReference>
<keyword evidence="3" id="KW-0408">Iron</keyword>
<dbReference type="CDD" id="cd10551">
    <property type="entry name" value="PsrB"/>
    <property type="match status" value="1"/>
</dbReference>
<feature type="domain" description="4Fe-4S ferredoxin-type" evidence="5">
    <location>
        <begin position="124"/>
        <end position="153"/>
    </location>
</feature>
<dbReference type="KEGG" id="dbr:Deba_2216"/>
<protein>
    <submittedName>
        <fullName evidence="6">4Fe-4S ferredoxin iron-sulfur binding domain protein</fullName>
    </submittedName>
</protein>
<evidence type="ECO:0000256" key="2">
    <source>
        <dbReference type="ARBA" id="ARBA00022723"/>
    </source>
</evidence>
<dbReference type="eggNOG" id="COG0437">
    <property type="taxonomic scope" value="Bacteria"/>
</dbReference>
<dbReference type="GO" id="GO:0046872">
    <property type="term" value="F:metal ion binding"/>
    <property type="evidence" value="ECO:0007669"/>
    <property type="project" value="UniProtKB-KW"/>
</dbReference>
<name>E1QJ37_DESB2</name>
<dbReference type="InterPro" id="IPR017896">
    <property type="entry name" value="4Fe4S_Fe-S-bd"/>
</dbReference>
<evidence type="ECO:0000256" key="1">
    <source>
        <dbReference type="ARBA" id="ARBA00022485"/>
    </source>
</evidence>
<dbReference type="EMBL" id="CP002085">
    <property type="protein sequence ID" value="ADK85580.1"/>
    <property type="molecule type" value="Genomic_DNA"/>
</dbReference>
<dbReference type="PROSITE" id="PS51379">
    <property type="entry name" value="4FE4S_FER_2"/>
    <property type="match status" value="2"/>
</dbReference>
<accession>E1QJ37</accession>
<keyword evidence="1" id="KW-0004">4Fe-4S</keyword>